<evidence type="ECO:0000256" key="1">
    <source>
        <dbReference type="ARBA" id="ARBA00010688"/>
    </source>
</evidence>
<dbReference type="GO" id="GO:0016301">
    <property type="term" value="F:kinase activity"/>
    <property type="evidence" value="ECO:0007669"/>
    <property type="project" value="UniProtKB-KW"/>
</dbReference>
<dbReference type="InterPro" id="IPR029056">
    <property type="entry name" value="Ribokinase-like"/>
</dbReference>
<evidence type="ECO:0000256" key="3">
    <source>
        <dbReference type="ARBA" id="ARBA00022741"/>
    </source>
</evidence>
<gene>
    <name evidence="7" type="ORF">J0P97_08255</name>
</gene>
<proteinExistence type="inferred from homology"/>
<dbReference type="InterPro" id="IPR050306">
    <property type="entry name" value="PfkB_Carbo_kinase"/>
</dbReference>
<evidence type="ECO:0000256" key="4">
    <source>
        <dbReference type="ARBA" id="ARBA00022777"/>
    </source>
</evidence>
<keyword evidence="2" id="KW-0808">Transferase</keyword>
<dbReference type="PANTHER" id="PTHR43085">
    <property type="entry name" value="HEXOKINASE FAMILY MEMBER"/>
    <property type="match status" value="1"/>
</dbReference>
<evidence type="ECO:0000313" key="7">
    <source>
        <dbReference type="EMBL" id="MBT8798061.1"/>
    </source>
</evidence>
<keyword evidence="3" id="KW-0547">Nucleotide-binding</keyword>
<dbReference type="PROSITE" id="PS00584">
    <property type="entry name" value="PFKB_KINASES_2"/>
    <property type="match status" value="1"/>
</dbReference>
<dbReference type="InterPro" id="IPR011611">
    <property type="entry name" value="PfkB_dom"/>
</dbReference>
<dbReference type="RefSeq" id="WP_215487294.1">
    <property type="nucleotide sequence ID" value="NZ_BAAAPJ010000002.1"/>
</dbReference>
<comment type="caution">
    <text evidence="7">The sequence shown here is derived from an EMBL/GenBank/DDBJ whole genome shotgun (WGS) entry which is preliminary data.</text>
</comment>
<evidence type="ECO:0000259" key="6">
    <source>
        <dbReference type="Pfam" id="PF00294"/>
    </source>
</evidence>
<dbReference type="Pfam" id="PF00294">
    <property type="entry name" value="PfkB"/>
    <property type="match status" value="1"/>
</dbReference>
<dbReference type="Gene3D" id="3.40.1190.20">
    <property type="match status" value="1"/>
</dbReference>
<organism evidence="7 8">
    <name type="scientific">Microbacterium flavum</name>
    <dbReference type="NCBI Taxonomy" id="415216"/>
    <lineage>
        <taxon>Bacteria</taxon>
        <taxon>Bacillati</taxon>
        <taxon>Actinomycetota</taxon>
        <taxon>Actinomycetes</taxon>
        <taxon>Micrococcales</taxon>
        <taxon>Microbacteriaceae</taxon>
        <taxon>Microbacterium</taxon>
    </lineage>
</organism>
<feature type="domain" description="Carbohydrate kinase PfkB" evidence="6">
    <location>
        <begin position="5"/>
        <end position="290"/>
    </location>
</feature>
<keyword evidence="5" id="KW-0067">ATP-binding</keyword>
<dbReference type="PANTHER" id="PTHR43085:SF1">
    <property type="entry name" value="PSEUDOURIDINE KINASE-RELATED"/>
    <property type="match status" value="1"/>
</dbReference>
<name>A0ABS5XUF9_9MICO</name>
<accession>A0ABS5XUF9</accession>
<dbReference type="InterPro" id="IPR002173">
    <property type="entry name" value="Carboh/pur_kinase_PfkB_CS"/>
</dbReference>
<reference evidence="7 8" key="1">
    <citation type="submission" date="2021-03" db="EMBL/GenBank/DDBJ databases">
        <title>Microbacterium pauli sp. nov., isolated from microfiltered milk.</title>
        <authorList>
            <person name="Bellassi P."/>
            <person name="Fontana A."/>
            <person name="Callegari M.L."/>
            <person name="Lorenzo M."/>
            <person name="Cappa F."/>
        </authorList>
    </citation>
    <scope>NUCLEOTIDE SEQUENCE [LARGE SCALE GENOMIC DNA]</scope>
    <source>
        <strain evidence="7 8">DSM 18909</strain>
    </source>
</reference>
<protein>
    <submittedName>
        <fullName evidence="7">Carbohydrate kinase</fullName>
    </submittedName>
</protein>
<sequence>MGGGVLVIGESLIDIVTGTDGRTAEVVGGSPANVALGLARQRIPVRLLTALARDERGERIGAHLEGEGVDIDPASWSAPATSTAHARIGADGSAAYDFDIAWTLERPVALGDATHVHVGSIGAFVEPGATAVEAALRERRPGTVVTFDPNIRPALVPAHAQTRARFERLVSMSNLVKLSDEDAEWLYPALTPRQVCTHLVELGAGVAALTAGGSGAILQSSRAVVDVGAPRVAVRDTVGAGDTFMAALIRRVISSPELLDAATEADLLAAGSYAATAAAITVQRAGADLPTLDEILEAAAAPLAS</sequence>
<keyword evidence="8" id="KW-1185">Reference proteome</keyword>
<evidence type="ECO:0000313" key="8">
    <source>
        <dbReference type="Proteomes" id="UP000740605"/>
    </source>
</evidence>
<keyword evidence="4 7" id="KW-0418">Kinase</keyword>
<evidence type="ECO:0000256" key="5">
    <source>
        <dbReference type="ARBA" id="ARBA00022840"/>
    </source>
</evidence>
<dbReference type="Proteomes" id="UP000740605">
    <property type="component" value="Unassembled WGS sequence"/>
</dbReference>
<comment type="similarity">
    <text evidence="1">Belongs to the carbohydrate kinase PfkB family.</text>
</comment>
<dbReference type="SUPFAM" id="SSF53613">
    <property type="entry name" value="Ribokinase-like"/>
    <property type="match status" value="1"/>
</dbReference>
<evidence type="ECO:0000256" key="2">
    <source>
        <dbReference type="ARBA" id="ARBA00022679"/>
    </source>
</evidence>
<dbReference type="EMBL" id="JAFLHG010000006">
    <property type="protein sequence ID" value="MBT8798061.1"/>
    <property type="molecule type" value="Genomic_DNA"/>
</dbReference>